<comment type="caution">
    <text evidence="12">The sequence shown here is derived from an EMBL/GenBank/DDBJ whole genome shotgun (WGS) entry which is preliminary data.</text>
</comment>
<dbReference type="Pfam" id="PF07730">
    <property type="entry name" value="HisKA_3"/>
    <property type="match status" value="1"/>
</dbReference>
<dbReference type="SUPFAM" id="SSF55874">
    <property type="entry name" value="ATPase domain of HSP90 chaperone/DNA topoisomerase II/histidine kinase"/>
    <property type="match status" value="1"/>
</dbReference>
<evidence type="ECO:0008006" key="14">
    <source>
        <dbReference type="Google" id="ProtNLM"/>
    </source>
</evidence>
<proteinExistence type="predicted"/>
<name>A0A4Q2EHH5_9ACTN</name>
<keyword evidence="4 9" id="KW-0812">Transmembrane</keyword>
<dbReference type="GO" id="GO:0046983">
    <property type="term" value="F:protein dimerization activity"/>
    <property type="evidence" value="ECO:0007669"/>
    <property type="project" value="InterPro"/>
</dbReference>
<evidence type="ECO:0000259" key="10">
    <source>
        <dbReference type="Pfam" id="PF02518"/>
    </source>
</evidence>
<keyword evidence="3" id="KW-0808">Transferase</keyword>
<evidence type="ECO:0000313" key="12">
    <source>
        <dbReference type="EMBL" id="RXW32012.1"/>
    </source>
</evidence>
<reference evidence="12 13" key="1">
    <citation type="submission" date="2018-01" db="EMBL/GenBank/DDBJ databases">
        <title>Lactibacter flavus gen. nov., sp. nov., a novel bacterium of the family Propionibacteriaceae isolated from raw milk and dairy products.</title>
        <authorList>
            <person name="Wenning M."/>
            <person name="Breitenwieser F."/>
            <person name="Huptas C."/>
            <person name="von Neubeck M."/>
            <person name="Busse H.-J."/>
            <person name="Scherer S."/>
        </authorList>
    </citation>
    <scope>NUCLEOTIDE SEQUENCE [LARGE SCALE GENOMIC DNA]</scope>
    <source>
        <strain evidence="12 13">VG341</strain>
    </source>
</reference>
<dbReference type="CDD" id="cd16917">
    <property type="entry name" value="HATPase_UhpB-NarQ-NarX-like"/>
    <property type="match status" value="1"/>
</dbReference>
<organism evidence="12 13">
    <name type="scientific">Propioniciclava flava</name>
    <dbReference type="NCBI Taxonomy" id="2072026"/>
    <lineage>
        <taxon>Bacteria</taxon>
        <taxon>Bacillati</taxon>
        <taxon>Actinomycetota</taxon>
        <taxon>Actinomycetes</taxon>
        <taxon>Propionibacteriales</taxon>
        <taxon>Propionibacteriaceae</taxon>
        <taxon>Propioniciclava</taxon>
    </lineage>
</organism>
<dbReference type="Gene3D" id="3.30.565.10">
    <property type="entry name" value="Histidine kinase-like ATPase, C-terminal domain"/>
    <property type="match status" value="1"/>
</dbReference>
<dbReference type="Pfam" id="PF02518">
    <property type="entry name" value="HATPase_c"/>
    <property type="match status" value="1"/>
</dbReference>
<evidence type="ECO:0000256" key="5">
    <source>
        <dbReference type="ARBA" id="ARBA00022777"/>
    </source>
</evidence>
<dbReference type="InterPro" id="IPR050482">
    <property type="entry name" value="Sensor_HK_TwoCompSys"/>
</dbReference>
<feature type="transmembrane region" description="Helical" evidence="9">
    <location>
        <begin position="98"/>
        <end position="119"/>
    </location>
</feature>
<evidence type="ECO:0000256" key="8">
    <source>
        <dbReference type="ARBA" id="ARBA00023136"/>
    </source>
</evidence>
<dbReference type="PANTHER" id="PTHR24421">
    <property type="entry name" value="NITRATE/NITRITE SENSOR PROTEIN NARX-RELATED"/>
    <property type="match status" value="1"/>
</dbReference>
<dbReference type="Gene3D" id="1.20.5.1930">
    <property type="match status" value="1"/>
</dbReference>
<keyword evidence="8 9" id="KW-0472">Membrane</keyword>
<dbReference type="InterPro" id="IPR036890">
    <property type="entry name" value="HATPase_C_sf"/>
</dbReference>
<dbReference type="InterPro" id="IPR003594">
    <property type="entry name" value="HATPase_dom"/>
</dbReference>
<feature type="domain" description="Histidine kinase/HSP90-like ATPase" evidence="10">
    <location>
        <begin position="287"/>
        <end position="375"/>
    </location>
</feature>
<keyword evidence="6 9" id="KW-1133">Transmembrane helix</keyword>
<evidence type="ECO:0000256" key="6">
    <source>
        <dbReference type="ARBA" id="ARBA00022989"/>
    </source>
</evidence>
<dbReference type="Proteomes" id="UP000290624">
    <property type="component" value="Unassembled WGS sequence"/>
</dbReference>
<keyword evidence="5" id="KW-0418">Kinase</keyword>
<keyword evidence="7" id="KW-0902">Two-component regulatory system</keyword>
<sequence>MAKGTSGGVALQVTRVALVVRLVSLLLVVLTLTVISPAALIGQIVIAVSAWWLLVSRRGEDLVARRPWLVFMDTLILTVVTVLSGGDSPFVLTFMTSALLVGLWAPAWVGFSTVAVLVLLHQVFWATTSSVTSLAVPFGFVVLWWLGFAISEAARSEERARDALQQAVTVAAAGEERTRLARDMHDTVAKSLQAVHLSAAALPIMVERDPGAAAQCAREIRELSAQAIEDVRALMSHLRREPEGDSLPEMLTQLCLRWEASADVSVVTEVDENTEVTDVLVRYEILMAMGEALENVRRHARASLVRVTLKGTEDWVVVSVIDDGVGIDEDRLREAEEGGHYGRRGMVERMAKVGGRAEFRSTPGRGSTVQLVAPRHGLIEVD</sequence>
<gene>
    <name evidence="12" type="ORF">C1706_08170</name>
</gene>
<feature type="transmembrane region" description="Helical" evidence="9">
    <location>
        <begin position="67"/>
        <end position="86"/>
    </location>
</feature>
<dbReference type="InterPro" id="IPR011712">
    <property type="entry name" value="Sig_transdc_His_kin_sub3_dim/P"/>
</dbReference>
<dbReference type="PANTHER" id="PTHR24421:SF37">
    <property type="entry name" value="SENSOR HISTIDINE KINASE NARS"/>
    <property type="match status" value="1"/>
</dbReference>
<evidence type="ECO:0000259" key="11">
    <source>
        <dbReference type="Pfam" id="PF07730"/>
    </source>
</evidence>
<feature type="transmembrane region" description="Helical" evidence="9">
    <location>
        <begin position="22"/>
        <end position="55"/>
    </location>
</feature>
<comment type="subcellular location">
    <subcellularLocation>
        <location evidence="1">Cell membrane</location>
        <topology evidence="1">Multi-pass membrane protein</topology>
    </subcellularLocation>
</comment>
<evidence type="ECO:0000256" key="1">
    <source>
        <dbReference type="ARBA" id="ARBA00004651"/>
    </source>
</evidence>
<keyword evidence="2" id="KW-1003">Cell membrane</keyword>
<feature type="transmembrane region" description="Helical" evidence="9">
    <location>
        <begin position="131"/>
        <end position="150"/>
    </location>
</feature>
<evidence type="ECO:0000256" key="7">
    <source>
        <dbReference type="ARBA" id="ARBA00023012"/>
    </source>
</evidence>
<dbReference type="EMBL" id="PPCV01000005">
    <property type="protein sequence ID" value="RXW32012.1"/>
    <property type="molecule type" value="Genomic_DNA"/>
</dbReference>
<evidence type="ECO:0000256" key="9">
    <source>
        <dbReference type="SAM" id="Phobius"/>
    </source>
</evidence>
<dbReference type="AlphaFoldDB" id="A0A4Q2EHH5"/>
<dbReference type="GO" id="GO:0000155">
    <property type="term" value="F:phosphorelay sensor kinase activity"/>
    <property type="evidence" value="ECO:0007669"/>
    <property type="project" value="InterPro"/>
</dbReference>
<feature type="domain" description="Signal transduction histidine kinase subgroup 3 dimerisation and phosphoacceptor" evidence="11">
    <location>
        <begin position="176"/>
        <end position="241"/>
    </location>
</feature>
<protein>
    <recommendedName>
        <fullName evidence="14">Sensor histidine kinase</fullName>
    </recommendedName>
</protein>
<evidence type="ECO:0000256" key="2">
    <source>
        <dbReference type="ARBA" id="ARBA00022475"/>
    </source>
</evidence>
<accession>A0A4Q2EHH5</accession>
<evidence type="ECO:0000313" key="13">
    <source>
        <dbReference type="Proteomes" id="UP000290624"/>
    </source>
</evidence>
<keyword evidence="13" id="KW-1185">Reference proteome</keyword>
<evidence type="ECO:0000256" key="3">
    <source>
        <dbReference type="ARBA" id="ARBA00022679"/>
    </source>
</evidence>
<dbReference type="GO" id="GO:0005886">
    <property type="term" value="C:plasma membrane"/>
    <property type="evidence" value="ECO:0007669"/>
    <property type="project" value="UniProtKB-SubCell"/>
</dbReference>
<evidence type="ECO:0000256" key="4">
    <source>
        <dbReference type="ARBA" id="ARBA00022692"/>
    </source>
</evidence>